<evidence type="ECO:0000259" key="7">
    <source>
        <dbReference type="PROSITE" id="PS51085"/>
    </source>
</evidence>
<proteinExistence type="inferred from homology"/>
<dbReference type="GO" id="GO:0140647">
    <property type="term" value="P:P450-containing electron transport chain"/>
    <property type="evidence" value="ECO:0007669"/>
    <property type="project" value="InterPro"/>
</dbReference>
<dbReference type="RefSeq" id="WP_097064601.1">
    <property type="nucleotide sequence ID" value="NZ_OBMI01000003.1"/>
</dbReference>
<evidence type="ECO:0000313" key="9">
    <source>
        <dbReference type="Proteomes" id="UP000219494"/>
    </source>
</evidence>
<keyword evidence="9" id="KW-1185">Reference proteome</keyword>
<dbReference type="InterPro" id="IPR001041">
    <property type="entry name" value="2Fe-2S_ferredoxin-type"/>
</dbReference>
<reference evidence="8 9" key="1">
    <citation type="submission" date="2017-07" db="EMBL/GenBank/DDBJ databases">
        <authorList>
            <person name="Sun Z.S."/>
            <person name="Albrecht U."/>
            <person name="Echele G."/>
            <person name="Lee C.C."/>
        </authorList>
    </citation>
    <scope>NUCLEOTIDE SEQUENCE [LARGE SCALE GENOMIC DNA]</scope>
    <source>
        <strain evidence="8 9">CGMCC 1.12672</strain>
    </source>
</reference>
<dbReference type="EMBL" id="OBMI01000003">
    <property type="protein sequence ID" value="SOB87622.1"/>
    <property type="molecule type" value="Genomic_DNA"/>
</dbReference>
<dbReference type="AlphaFoldDB" id="A0A285R5I9"/>
<dbReference type="PROSITE" id="PS51085">
    <property type="entry name" value="2FE2S_FER_2"/>
    <property type="match status" value="1"/>
</dbReference>
<comment type="cofactor">
    <cofactor evidence="6">
        <name>[2Fe-2S] cluster</name>
        <dbReference type="ChEBI" id="CHEBI:190135"/>
    </cofactor>
</comment>
<protein>
    <submittedName>
        <fullName evidence="8">Ferredoxin</fullName>
    </submittedName>
</protein>
<evidence type="ECO:0000256" key="4">
    <source>
        <dbReference type="ARBA" id="ARBA00023004"/>
    </source>
</evidence>
<dbReference type="OrthoDB" id="9799640at2"/>
<keyword evidence="2" id="KW-0001">2Fe-2S</keyword>
<dbReference type="GO" id="GO:0046872">
    <property type="term" value="F:metal ion binding"/>
    <property type="evidence" value="ECO:0007669"/>
    <property type="project" value="UniProtKB-KW"/>
</dbReference>
<evidence type="ECO:0000313" key="8">
    <source>
        <dbReference type="EMBL" id="SOB87622.1"/>
    </source>
</evidence>
<dbReference type="PROSITE" id="PS00814">
    <property type="entry name" value="ADX"/>
    <property type="match status" value="1"/>
</dbReference>
<keyword evidence="3" id="KW-0479">Metal-binding</keyword>
<dbReference type="GO" id="GO:0009055">
    <property type="term" value="F:electron transfer activity"/>
    <property type="evidence" value="ECO:0007669"/>
    <property type="project" value="TreeGrafter"/>
</dbReference>
<evidence type="ECO:0000256" key="5">
    <source>
        <dbReference type="ARBA" id="ARBA00023014"/>
    </source>
</evidence>
<evidence type="ECO:0000256" key="6">
    <source>
        <dbReference type="ARBA" id="ARBA00034078"/>
    </source>
</evidence>
<dbReference type="InterPro" id="IPR018298">
    <property type="entry name" value="Adrenodoxin_Fe-S_BS"/>
</dbReference>
<evidence type="ECO:0000256" key="2">
    <source>
        <dbReference type="ARBA" id="ARBA00022714"/>
    </source>
</evidence>
<dbReference type="GO" id="GO:0051537">
    <property type="term" value="F:2 iron, 2 sulfur cluster binding"/>
    <property type="evidence" value="ECO:0007669"/>
    <property type="project" value="UniProtKB-KW"/>
</dbReference>
<dbReference type="PANTHER" id="PTHR23426:SF65">
    <property type="entry name" value="FERREDOXIN-2, MITOCHONDRIAL"/>
    <property type="match status" value="1"/>
</dbReference>
<dbReference type="SUPFAM" id="SSF54292">
    <property type="entry name" value="2Fe-2S ferredoxin-like"/>
    <property type="match status" value="1"/>
</dbReference>
<keyword evidence="5" id="KW-0411">Iron-sulfur</keyword>
<keyword evidence="4" id="KW-0408">Iron</keyword>
<dbReference type="PANTHER" id="PTHR23426">
    <property type="entry name" value="FERREDOXIN/ADRENODOXIN"/>
    <property type="match status" value="1"/>
</dbReference>
<dbReference type="Proteomes" id="UP000219494">
    <property type="component" value="Unassembled WGS sequence"/>
</dbReference>
<evidence type="ECO:0000256" key="3">
    <source>
        <dbReference type="ARBA" id="ARBA00022723"/>
    </source>
</evidence>
<dbReference type="InterPro" id="IPR012675">
    <property type="entry name" value="Beta-grasp_dom_sf"/>
</dbReference>
<gene>
    <name evidence="8" type="ORF">SAMN06297144_2757</name>
</gene>
<name>A0A285R5I9_9SPHN</name>
<dbReference type="Pfam" id="PF00111">
    <property type="entry name" value="Fer2"/>
    <property type="match status" value="1"/>
</dbReference>
<feature type="domain" description="2Fe-2S ferredoxin-type" evidence="7">
    <location>
        <begin position="1"/>
        <end position="99"/>
    </location>
</feature>
<evidence type="ECO:0000256" key="1">
    <source>
        <dbReference type="ARBA" id="ARBA00010914"/>
    </source>
</evidence>
<accession>A0A285R5I9</accession>
<dbReference type="InterPro" id="IPR036010">
    <property type="entry name" value="2Fe-2S_ferredoxin-like_sf"/>
</dbReference>
<dbReference type="CDD" id="cd00207">
    <property type="entry name" value="fer2"/>
    <property type="match status" value="1"/>
</dbReference>
<dbReference type="PRINTS" id="PR00355">
    <property type="entry name" value="ADRENODOXIN"/>
</dbReference>
<dbReference type="InterPro" id="IPR001055">
    <property type="entry name" value="Adrenodoxin-like"/>
</dbReference>
<organism evidence="8 9">
    <name type="scientific">Sphingomonas guangdongensis</name>
    <dbReference type="NCBI Taxonomy" id="1141890"/>
    <lineage>
        <taxon>Bacteria</taxon>
        <taxon>Pseudomonadati</taxon>
        <taxon>Pseudomonadota</taxon>
        <taxon>Alphaproteobacteria</taxon>
        <taxon>Sphingomonadales</taxon>
        <taxon>Sphingomonadaceae</taxon>
        <taxon>Sphingomonas</taxon>
    </lineage>
</organism>
<sequence length="99" mass="10151">MISVVVEGAGGARTLAAAPGDVLLRVLQAAGEPLEGTCDGQMACATCHVIVTASFDRLPPASGEEEDMLDLAPGASRTSRLSCQVVLAPEMDGMKLRVP</sequence>
<dbReference type="Gene3D" id="3.10.20.30">
    <property type="match status" value="1"/>
</dbReference>
<comment type="similarity">
    <text evidence="1">Belongs to the adrenodoxin/putidaredoxin family.</text>
</comment>